<reference evidence="1 2" key="1">
    <citation type="journal article" date="2013" name="Biodegradation">
        <title>Occurrence of 4-tert-butylphenol (4-t-BP) biodegradation in an aquatic sample caused by the presence of Spirodela polyrrhiza and isolation of a 4-t-BP-utilizing bacterium.</title>
        <authorList>
            <person name="Ogata Y."/>
            <person name="Toyama T."/>
            <person name="Yu N."/>
            <person name="Wang X."/>
            <person name="Sei K."/>
            <person name="Ike M."/>
        </authorList>
    </citation>
    <scope>NUCLEOTIDE SEQUENCE [LARGE SCALE GENOMIC DNA]</scope>
    <source>
        <strain evidence="1 2">OMI</strain>
    </source>
</reference>
<accession>A0A292ZGZ0</accession>
<sequence length="40" mass="4971">MQPDDEPIWAIYPQRRHLLPKIRKSIDYIRRELSIEMKSF</sequence>
<comment type="caution">
    <text evidence="1">The sequence shown here is derived from an EMBL/GenBank/DDBJ whole genome shotgun (WGS) entry which is preliminary data.</text>
</comment>
<dbReference type="AlphaFoldDB" id="A0A292ZGZ0"/>
<dbReference type="EMBL" id="BEWI01000032">
    <property type="protein sequence ID" value="GAY22154.1"/>
    <property type="molecule type" value="Genomic_DNA"/>
</dbReference>
<reference evidence="1 2" key="2">
    <citation type="journal article" date="2013" name="Environ. Sci. Technol.">
        <title>The 4-tert-butylphenol-utilizing bacterium Sphingobium fuliginis OMI can degrade bisphenols via phenolic ring hydroxylation and meta-cleavage pathway.</title>
        <authorList>
            <person name="Ogata Y."/>
            <person name="Goda S."/>
            <person name="Toyama T."/>
            <person name="Sei K."/>
            <person name="Ike M."/>
        </authorList>
    </citation>
    <scope>NUCLEOTIDE SEQUENCE [LARGE SCALE GENOMIC DNA]</scope>
    <source>
        <strain evidence="1 2">OMI</strain>
    </source>
</reference>
<organism evidence="1 2">
    <name type="scientific">Sphingobium fuliginis (strain ATCC 27551)</name>
    <dbReference type="NCBI Taxonomy" id="336203"/>
    <lineage>
        <taxon>Bacteria</taxon>
        <taxon>Pseudomonadati</taxon>
        <taxon>Pseudomonadota</taxon>
        <taxon>Alphaproteobacteria</taxon>
        <taxon>Sphingomonadales</taxon>
        <taxon>Sphingomonadaceae</taxon>
        <taxon>Sphingobium</taxon>
    </lineage>
</organism>
<proteinExistence type="predicted"/>
<protein>
    <submittedName>
        <fullName evidence="1">Transcriptional regulator, LysR family</fullName>
    </submittedName>
</protein>
<evidence type="ECO:0000313" key="1">
    <source>
        <dbReference type="EMBL" id="GAY22154.1"/>
    </source>
</evidence>
<dbReference type="Proteomes" id="UP000221538">
    <property type="component" value="Unassembled WGS sequence"/>
</dbReference>
<gene>
    <name evidence="1" type="ORF">SFOMI_2709</name>
</gene>
<name>A0A292ZGZ0_SPHSA</name>
<evidence type="ECO:0000313" key="2">
    <source>
        <dbReference type="Proteomes" id="UP000221538"/>
    </source>
</evidence>